<keyword evidence="3" id="KW-1185">Reference proteome</keyword>
<accession>U5D2N9</accession>
<protein>
    <submittedName>
        <fullName evidence="2">Uncharacterized protein</fullName>
    </submittedName>
</protein>
<feature type="region of interest" description="Disordered" evidence="1">
    <location>
        <begin position="1"/>
        <end position="27"/>
    </location>
</feature>
<feature type="region of interest" description="Disordered" evidence="1">
    <location>
        <begin position="96"/>
        <end position="138"/>
    </location>
</feature>
<evidence type="ECO:0000313" key="2">
    <source>
        <dbReference type="EMBL" id="ERN16689.1"/>
    </source>
</evidence>
<name>U5D2N9_AMBTC</name>
<sequence length="138" mass="15915">MRELRTAYLDEGRSSTDEVASLRAKHDSTVEERDSVAEDFEHLRQNFDRMVAEHDSLRYELERVRSVPSSSFVAPTLPGPSLDRIRDLERRVDRYQSERSQSWASTQMMRGSRQVRSRLEGEVSSHTAGVEEDSVSKK</sequence>
<gene>
    <name evidence="2" type="ORF">AMTR_s00051p00205950</name>
</gene>
<dbReference type="HOGENOM" id="CLU_154102_0_0_1"/>
<proteinExistence type="predicted"/>
<reference evidence="3" key="1">
    <citation type="journal article" date="2013" name="Science">
        <title>The Amborella genome and the evolution of flowering plants.</title>
        <authorList>
            <consortium name="Amborella Genome Project"/>
        </authorList>
    </citation>
    <scope>NUCLEOTIDE SEQUENCE [LARGE SCALE GENOMIC DNA]</scope>
</reference>
<feature type="compositionally biased region" description="Basic and acidic residues" evidence="1">
    <location>
        <begin position="1"/>
        <end position="16"/>
    </location>
</feature>
<feature type="compositionally biased region" description="Polar residues" evidence="1">
    <location>
        <begin position="98"/>
        <end position="109"/>
    </location>
</feature>
<dbReference type="Proteomes" id="UP000017836">
    <property type="component" value="Unassembled WGS sequence"/>
</dbReference>
<organism evidence="2 3">
    <name type="scientific">Amborella trichopoda</name>
    <dbReference type="NCBI Taxonomy" id="13333"/>
    <lineage>
        <taxon>Eukaryota</taxon>
        <taxon>Viridiplantae</taxon>
        <taxon>Streptophyta</taxon>
        <taxon>Embryophyta</taxon>
        <taxon>Tracheophyta</taxon>
        <taxon>Spermatophyta</taxon>
        <taxon>Magnoliopsida</taxon>
        <taxon>Amborellales</taxon>
        <taxon>Amborellaceae</taxon>
        <taxon>Amborella</taxon>
    </lineage>
</organism>
<evidence type="ECO:0000256" key="1">
    <source>
        <dbReference type="SAM" id="MobiDB-lite"/>
    </source>
</evidence>
<evidence type="ECO:0000313" key="3">
    <source>
        <dbReference type="Proteomes" id="UP000017836"/>
    </source>
</evidence>
<dbReference type="EMBL" id="KI392418">
    <property type="protein sequence ID" value="ERN16689.1"/>
    <property type="molecule type" value="Genomic_DNA"/>
</dbReference>
<dbReference type="Gramene" id="ERN16689">
    <property type="protein sequence ID" value="ERN16689"/>
    <property type="gene ID" value="AMTR_s00051p00205950"/>
</dbReference>
<dbReference type="AlphaFoldDB" id="U5D2N9"/>